<sequence>MPSLRLATKRLADGALLHLPIEKRIEASADRSSDGGGDFGERRGHAQPAWGIDAEFVVAAAQVLHKCVNHLSPGARRQNRATSASSGGKRCTHRKTVT</sequence>
<organism evidence="2 3">
    <name type="scientific">Dactylosporangium matsuzakiense</name>
    <dbReference type="NCBI Taxonomy" id="53360"/>
    <lineage>
        <taxon>Bacteria</taxon>
        <taxon>Bacillati</taxon>
        <taxon>Actinomycetota</taxon>
        <taxon>Actinomycetes</taxon>
        <taxon>Micromonosporales</taxon>
        <taxon>Micromonosporaceae</taxon>
        <taxon>Dactylosporangium</taxon>
    </lineage>
</organism>
<comment type="caution">
    <text evidence="2">The sequence shown here is derived from an EMBL/GenBank/DDBJ whole genome shotgun (WGS) entry which is preliminary data.</text>
</comment>
<protein>
    <submittedName>
        <fullName evidence="2">Uncharacterized protein</fullName>
    </submittedName>
</protein>
<feature type="compositionally biased region" description="Basic and acidic residues" evidence="1">
    <location>
        <begin position="26"/>
        <end position="44"/>
    </location>
</feature>
<dbReference type="Proteomes" id="UP001143480">
    <property type="component" value="Unassembled WGS sequence"/>
</dbReference>
<reference evidence="2" key="1">
    <citation type="journal article" date="2014" name="Int. J. Syst. Evol. Microbiol.">
        <title>Complete genome sequence of Corynebacterium casei LMG S-19264T (=DSM 44701T), isolated from a smear-ripened cheese.</title>
        <authorList>
            <consortium name="US DOE Joint Genome Institute (JGI-PGF)"/>
            <person name="Walter F."/>
            <person name="Albersmeier A."/>
            <person name="Kalinowski J."/>
            <person name="Ruckert C."/>
        </authorList>
    </citation>
    <scope>NUCLEOTIDE SEQUENCE</scope>
    <source>
        <strain evidence="2">VKM Ac-1321</strain>
    </source>
</reference>
<accession>A0A9W6NKV8</accession>
<dbReference type="EMBL" id="BSFP01000014">
    <property type="protein sequence ID" value="GLL01315.1"/>
    <property type="molecule type" value="Genomic_DNA"/>
</dbReference>
<name>A0A9W6NKV8_9ACTN</name>
<evidence type="ECO:0000313" key="2">
    <source>
        <dbReference type="EMBL" id="GLL01315.1"/>
    </source>
</evidence>
<evidence type="ECO:0000313" key="3">
    <source>
        <dbReference type="Proteomes" id="UP001143480"/>
    </source>
</evidence>
<gene>
    <name evidence="2" type="ORF">GCM10017581_030560</name>
</gene>
<evidence type="ECO:0000256" key="1">
    <source>
        <dbReference type="SAM" id="MobiDB-lite"/>
    </source>
</evidence>
<proteinExistence type="predicted"/>
<feature type="region of interest" description="Disordered" evidence="1">
    <location>
        <begin position="26"/>
        <end position="45"/>
    </location>
</feature>
<keyword evidence="3" id="KW-1185">Reference proteome</keyword>
<feature type="region of interest" description="Disordered" evidence="1">
    <location>
        <begin position="71"/>
        <end position="98"/>
    </location>
</feature>
<dbReference type="AlphaFoldDB" id="A0A9W6NKV8"/>
<reference evidence="2" key="2">
    <citation type="submission" date="2023-01" db="EMBL/GenBank/DDBJ databases">
        <authorList>
            <person name="Sun Q."/>
            <person name="Evtushenko L."/>
        </authorList>
    </citation>
    <scope>NUCLEOTIDE SEQUENCE</scope>
    <source>
        <strain evidence="2">VKM Ac-1321</strain>
    </source>
</reference>